<protein>
    <submittedName>
        <fullName evidence="2">Uncharacterized protein</fullName>
    </submittedName>
</protein>
<proteinExistence type="predicted"/>
<reference evidence="2 3" key="1">
    <citation type="journal article" date="2020" name="Phytopathology">
        <title>Genome Sequence Resources of Colletotrichum truncatum, C. plurivorum, C. musicola, and C. sojae: Four Species Pathogenic to Soybean (Glycine max).</title>
        <authorList>
            <person name="Rogerio F."/>
            <person name="Boufleur T.R."/>
            <person name="Ciampi-Guillardi M."/>
            <person name="Sukno S.A."/>
            <person name="Thon M.R."/>
            <person name="Massola Junior N.S."/>
            <person name="Baroncelli R."/>
        </authorList>
    </citation>
    <scope>NUCLEOTIDE SEQUENCE [LARGE SCALE GENOMIC DNA]</scope>
    <source>
        <strain evidence="2 3">LFN0009</strain>
    </source>
</reference>
<organism evidence="2 3">
    <name type="scientific">Colletotrichum sojae</name>
    <dbReference type="NCBI Taxonomy" id="2175907"/>
    <lineage>
        <taxon>Eukaryota</taxon>
        <taxon>Fungi</taxon>
        <taxon>Dikarya</taxon>
        <taxon>Ascomycota</taxon>
        <taxon>Pezizomycotina</taxon>
        <taxon>Sordariomycetes</taxon>
        <taxon>Hypocreomycetidae</taxon>
        <taxon>Glomerellales</taxon>
        <taxon>Glomerellaceae</taxon>
        <taxon>Colletotrichum</taxon>
        <taxon>Colletotrichum orchidearum species complex</taxon>
    </lineage>
</organism>
<name>A0A8H6IPP5_9PEZI</name>
<dbReference type="AlphaFoldDB" id="A0A8H6IPP5"/>
<dbReference type="SUPFAM" id="SSF56112">
    <property type="entry name" value="Protein kinase-like (PK-like)"/>
    <property type="match status" value="1"/>
</dbReference>
<evidence type="ECO:0000313" key="2">
    <source>
        <dbReference type="EMBL" id="KAF6790704.1"/>
    </source>
</evidence>
<comment type="caution">
    <text evidence="2">The sequence shown here is derived from an EMBL/GenBank/DDBJ whole genome shotgun (WGS) entry which is preliminary data.</text>
</comment>
<feature type="compositionally biased region" description="Low complexity" evidence="1">
    <location>
        <begin position="261"/>
        <end position="280"/>
    </location>
</feature>
<evidence type="ECO:0000313" key="3">
    <source>
        <dbReference type="Proteomes" id="UP000652219"/>
    </source>
</evidence>
<dbReference type="InterPro" id="IPR011009">
    <property type="entry name" value="Kinase-like_dom_sf"/>
</dbReference>
<accession>A0A8H6IPP5</accession>
<feature type="compositionally biased region" description="Pro residues" evidence="1">
    <location>
        <begin position="281"/>
        <end position="303"/>
    </location>
</feature>
<gene>
    <name evidence="2" type="ORF">CSOJ01_14507</name>
</gene>
<feature type="region of interest" description="Disordered" evidence="1">
    <location>
        <begin position="256"/>
        <end position="303"/>
    </location>
</feature>
<evidence type="ECO:0000256" key="1">
    <source>
        <dbReference type="SAM" id="MobiDB-lite"/>
    </source>
</evidence>
<dbReference type="Proteomes" id="UP000652219">
    <property type="component" value="Unassembled WGS sequence"/>
</dbReference>
<dbReference type="EMBL" id="WIGN01000495">
    <property type="protein sequence ID" value="KAF6790704.1"/>
    <property type="molecule type" value="Genomic_DNA"/>
</dbReference>
<keyword evidence="3" id="KW-1185">Reference proteome</keyword>
<sequence length="303" mass="33857">MRILYPQPGPLDPPYDGDELVNMQSSREVALFEFCHNEKMTGHPHIVPRYYGSWAAKLDNSTANGDTRFPSLTLMEYIEGITIERLCTRDEETGFLIPRQGFVALHQDQEEQRRGALKMFDMGLRSRLAILAKVLDGVAKHFHKRISHDEIAPENLIVTLRRSSDGKYHDEPHVFPVGFDLSTVWSDTKQGQKQPNDVALARFIGWFPLDWADEEYSQWLTTEFGPRLGPNDRYFTFPPECDNLYKPPTALLTHQKRYKTGPSGPSGPSGLSGPSGNPGPVDKPGPPGRGPAPPAENIPPPSG</sequence>